<keyword evidence="3 11" id="KW-0378">Hydrolase</keyword>
<dbReference type="InterPro" id="IPR022616">
    <property type="entry name" value="Glyco_hydro_4_C"/>
</dbReference>
<keyword evidence="2 9" id="KW-0479">Metal-binding</keyword>
<dbReference type="Pfam" id="PF02056">
    <property type="entry name" value="Glyco_hydro_4"/>
    <property type="match status" value="1"/>
</dbReference>
<feature type="binding site" evidence="9">
    <location>
        <position position="183"/>
    </location>
    <ligand>
        <name>Mn(2+)</name>
        <dbReference type="ChEBI" id="CHEBI:29035"/>
    </ligand>
</feature>
<gene>
    <name evidence="14" type="ORF">IM660_07145</name>
</gene>
<feature type="binding site" evidence="9">
    <location>
        <position position="215"/>
    </location>
    <ligand>
        <name>Mn(2+)</name>
        <dbReference type="ChEBI" id="CHEBI:29035"/>
    </ligand>
</feature>
<keyword evidence="15" id="KW-1185">Reference proteome</keyword>
<feature type="binding site" evidence="8">
    <location>
        <position position="108"/>
    </location>
    <ligand>
        <name>substrate</name>
    </ligand>
</feature>
<dbReference type="SUPFAM" id="SSF51735">
    <property type="entry name" value="NAD(P)-binding Rossmann-fold domains"/>
    <property type="match status" value="1"/>
</dbReference>
<comment type="similarity">
    <text evidence="1 11">Belongs to the glycosyl hydrolase 4 family.</text>
</comment>
<dbReference type="InterPro" id="IPR001088">
    <property type="entry name" value="Glyco_hydro_4"/>
</dbReference>
<sequence length="467" mass="49765">MKLVILGGGGFRVPLVFSAVLAARHRVAITEVVLHDADAARLSVMHRVLTAQAERPATDGGARPDGARGSGQAPGPGLRVHATTDLDEAVAGADVIFAAIRVGGTHGRVLDEQVALKHGLLGQETIGPGGLAYALRTLPMMDHVAARIAELAPRAWTINFTNPAGLITEAMRTHLGDRVVGICDTPIGLVRRVARVLGVDPAAESVQVDYLGLNHLGFLHGLHVEGVDRLPELLADDALLGQIEEARTLGLDWVRARGAIPNEYLYYYDYAREATATIRGADQTRGEFLDAQQAAFYLEAARAEDPRALWAHTLAEREATYMAEARDADASRDDDDLQGGGYHEVAVDLMAALLAGERHRMILDVANDGIVPTLVDDAVIEVPCVVSEGTIRAEVPPTPLALDELALVTAVKSADRGIICAARSGSRQRAWHAFAVHPLVDSAAVARDLVDAYIRAHPTIAAVLVEP</sequence>
<evidence type="ECO:0000256" key="10">
    <source>
        <dbReference type="PIRSR" id="PIRSR601088-4"/>
    </source>
</evidence>
<comment type="cofactor">
    <cofactor evidence="11">
        <name>NAD(+)</name>
        <dbReference type="ChEBI" id="CHEBI:57540"/>
    </cofactor>
    <text evidence="11">Binds 1 NAD(+) per subunit.</text>
</comment>
<evidence type="ECO:0000313" key="14">
    <source>
        <dbReference type="EMBL" id="QOR72011.1"/>
    </source>
</evidence>
<evidence type="ECO:0000256" key="11">
    <source>
        <dbReference type="RuleBase" id="RU361152"/>
    </source>
</evidence>
<reference evidence="14 15" key="1">
    <citation type="submission" date="2020-10" db="EMBL/GenBank/DDBJ databases">
        <title>Haloactinobacterium sp. RN3S43, a bacterium isolated from saline soil.</title>
        <authorList>
            <person name="Sun J.-Q."/>
        </authorList>
    </citation>
    <scope>NUCLEOTIDE SEQUENCE [LARGE SCALE GENOMIC DNA]</scope>
    <source>
        <strain evidence="14 15">RN3S43</strain>
    </source>
</reference>
<dbReference type="PANTHER" id="PTHR32092">
    <property type="entry name" value="6-PHOSPHO-BETA-GLUCOSIDASE-RELATED"/>
    <property type="match status" value="1"/>
</dbReference>
<dbReference type="InterPro" id="IPR015955">
    <property type="entry name" value="Lactate_DH/Glyco_Ohase_4_C"/>
</dbReference>
<evidence type="ECO:0000256" key="4">
    <source>
        <dbReference type="ARBA" id="ARBA00023027"/>
    </source>
</evidence>
<keyword evidence="6 11" id="KW-0326">Glycosidase</keyword>
<evidence type="ECO:0000256" key="2">
    <source>
        <dbReference type="ARBA" id="ARBA00022723"/>
    </source>
</evidence>
<evidence type="ECO:0000256" key="1">
    <source>
        <dbReference type="ARBA" id="ARBA00010141"/>
    </source>
</evidence>
<feature type="domain" description="Glycosyl hydrolase family 4 C-terminal" evidence="13">
    <location>
        <begin position="210"/>
        <end position="440"/>
    </location>
</feature>
<evidence type="ECO:0000256" key="6">
    <source>
        <dbReference type="ARBA" id="ARBA00023295"/>
    </source>
</evidence>
<dbReference type="Gene3D" id="3.90.110.10">
    <property type="entry name" value="Lactate dehydrogenase/glycoside hydrolase, family 4, C-terminal"/>
    <property type="match status" value="1"/>
</dbReference>
<dbReference type="Pfam" id="PF11975">
    <property type="entry name" value="Glyco_hydro_4C"/>
    <property type="match status" value="1"/>
</dbReference>
<evidence type="ECO:0000256" key="7">
    <source>
        <dbReference type="PIRSR" id="PIRSR601088-1"/>
    </source>
</evidence>
<evidence type="ECO:0000259" key="13">
    <source>
        <dbReference type="Pfam" id="PF11975"/>
    </source>
</evidence>
<dbReference type="GO" id="GO:0016616">
    <property type="term" value="F:oxidoreductase activity, acting on the CH-OH group of donors, NAD or NADP as acceptor"/>
    <property type="evidence" value="ECO:0007669"/>
    <property type="project" value="InterPro"/>
</dbReference>
<keyword evidence="9" id="KW-0533">Nickel</keyword>
<organism evidence="14 15">
    <name type="scientific">Ruania alkalisoli</name>
    <dbReference type="NCBI Taxonomy" id="2779775"/>
    <lineage>
        <taxon>Bacteria</taxon>
        <taxon>Bacillati</taxon>
        <taxon>Actinomycetota</taxon>
        <taxon>Actinomycetes</taxon>
        <taxon>Micrococcales</taxon>
        <taxon>Ruaniaceae</taxon>
        <taxon>Ruania</taxon>
    </lineage>
</organism>
<keyword evidence="5 9" id="KW-0464">Manganese</keyword>
<protein>
    <submittedName>
        <fullName evidence="14">6-phospho-beta-glucosidase</fullName>
    </submittedName>
</protein>
<keyword evidence="9" id="KW-0170">Cobalt</keyword>
<keyword evidence="9" id="KW-0408">Iron</keyword>
<feature type="site" description="Increases basicity of active site Tyr" evidence="10">
    <location>
        <position position="124"/>
    </location>
</feature>
<evidence type="ECO:0000256" key="8">
    <source>
        <dbReference type="PIRSR" id="PIRSR601088-2"/>
    </source>
</evidence>
<dbReference type="InterPro" id="IPR036291">
    <property type="entry name" value="NAD(P)-bd_dom_sf"/>
</dbReference>
<feature type="active site" description="Proton donor" evidence="7">
    <location>
        <position position="184"/>
    </location>
</feature>
<feature type="region of interest" description="Disordered" evidence="12">
    <location>
        <begin position="53"/>
        <end position="77"/>
    </location>
</feature>
<dbReference type="GO" id="GO:0005975">
    <property type="term" value="P:carbohydrate metabolic process"/>
    <property type="evidence" value="ECO:0007669"/>
    <property type="project" value="InterPro"/>
</dbReference>
<evidence type="ECO:0000256" key="5">
    <source>
        <dbReference type="ARBA" id="ARBA00023211"/>
    </source>
</evidence>
<dbReference type="KEGG" id="halt:IM660_07145"/>
<dbReference type="Proteomes" id="UP000593758">
    <property type="component" value="Chromosome"/>
</dbReference>
<dbReference type="PANTHER" id="PTHR32092:SF5">
    <property type="entry name" value="6-PHOSPHO-BETA-GLUCOSIDASE"/>
    <property type="match status" value="1"/>
</dbReference>
<evidence type="ECO:0000256" key="12">
    <source>
        <dbReference type="SAM" id="MobiDB-lite"/>
    </source>
</evidence>
<feature type="binding site" evidence="8">
    <location>
        <position position="162"/>
    </location>
    <ligand>
        <name>substrate</name>
    </ligand>
</feature>
<evidence type="ECO:0000256" key="3">
    <source>
        <dbReference type="ARBA" id="ARBA00022801"/>
    </source>
</evidence>
<dbReference type="GO" id="GO:0046872">
    <property type="term" value="F:metal ion binding"/>
    <property type="evidence" value="ECO:0007669"/>
    <property type="project" value="UniProtKB-KW"/>
</dbReference>
<dbReference type="EMBL" id="CP063169">
    <property type="protein sequence ID" value="QOR72011.1"/>
    <property type="molecule type" value="Genomic_DNA"/>
</dbReference>
<evidence type="ECO:0000313" key="15">
    <source>
        <dbReference type="Proteomes" id="UP000593758"/>
    </source>
</evidence>
<dbReference type="Gene3D" id="3.40.50.720">
    <property type="entry name" value="NAD(P)-binding Rossmann-like Domain"/>
    <property type="match status" value="1"/>
</dbReference>
<name>A0A7M1SWY9_9MICO</name>
<dbReference type="GO" id="GO:0004553">
    <property type="term" value="F:hydrolase activity, hydrolyzing O-glycosyl compounds"/>
    <property type="evidence" value="ECO:0007669"/>
    <property type="project" value="InterPro"/>
</dbReference>
<dbReference type="PRINTS" id="PR00732">
    <property type="entry name" value="GLHYDRLASE4"/>
</dbReference>
<feature type="active site" description="Proton acceptor" evidence="7">
    <location>
        <position position="264"/>
    </location>
</feature>
<dbReference type="RefSeq" id="WP_193498657.1">
    <property type="nucleotide sequence ID" value="NZ_CP063169.1"/>
</dbReference>
<evidence type="ECO:0000256" key="9">
    <source>
        <dbReference type="PIRSR" id="PIRSR601088-3"/>
    </source>
</evidence>
<proteinExistence type="inferred from homology"/>
<dbReference type="SUPFAM" id="SSF56327">
    <property type="entry name" value="LDH C-terminal domain-like"/>
    <property type="match status" value="1"/>
</dbReference>
<dbReference type="AlphaFoldDB" id="A0A7M1SWY9"/>
<accession>A0A7M1SWY9</accession>
<keyword evidence="4 11" id="KW-0520">NAD</keyword>